<name>A0AAV2FF48_9ROSI</name>
<accession>A0AAV2FF48</accession>
<dbReference type="AlphaFoldDB" id="A0AAV2FF48"/>
<sequence length="104" mass="10952">MVGGDFALAEQGAGSSSSWQSRREMVDGGERNGAAGARDGEVAHATEEDCWLAAAGCEQRRPRQGRGDGAKGMADVERWRLPSGSGREMVDGGGRRRSLFAVQG</sequence>
<feature type="compositionally biased region" description="Basic and acidic residues" evidence="1">
    <location>
        <begin position="59"/>
        <end position="80"/>
    </location>
</feature>
<proteinExistence type="predicted"/>
<gene>
    <name evidence="2" type="ORF">LTRI10_LOCUS36901</name>
</gene>
<organism evidence="2 3">
    <name type="scientific">Linum trigynum</name>
    <dbReference type="NCBI Taxonomy" id="586398"/>
    <lineage>
        <taxon>Eukaryota</taxon>
        <taxon>Viridiplantae</taxon>
        <taxon>Streptophyta</taxon>
        <taxon>Embryophyta</taxon>
        <taxon>Tracheophyta</taxon>
        <taxon>Spermatophyta</taxon>
        <taxon>Magnoliopsida</taxon>
        <taxon>eudicotyledons</taxon>
        <taxon>Gunneridae</taxon>
        <taxon>Pentapetalae</taxon>
        <taxon>rosids</taxon>
        <taxon>fabids</taxon>
        <taxon>Malpighiales</taxon>
        <taxon>Linaceae</taxon>
        <taxon>Linum</taxon>
    </lineage>
</organism>
<dbReference type="Proteomes" id="UP001497516">
    <property type="component" value="Chromosome 6"/>
</dbReference>
<feature type="region of interest" description="Disordered" evidence="1">
    <location>
        <begin position="1"/>
        <end position="41"/>
    </location>
</feature>
<dbReference type="EMBL" id="OZ034819">
    <property type="protein sequence ID" value="CAL1396542.1"/>
    <property type="molecule type" value="Genomic_DNA"/>
</dbReference>
<keyword evidence="3" id="KW-1185">Reference proteome</keyword>
<evidence type="ECO:0000313" key="3">
    <source>
        <dbReference type="Proteomes" id="UP001497516"/>
    </source>
</evidence>
<reference evidence="2 3" key="1">
    <citation type="submission" date="2024-04" db="EMBL/GenBank/DDBJ databases">
        <authorList>
            <person name="Fracassetti M."/>
        </authorList>
    </citation>
    <scope>NUCLEOTIDE SEQUENCE [LARGE SCALE GENOMIC DNA]</scope>
</reference>
<feature type="region of interest" description="Disordered" evidence="1">
    <location>
        <begin position="59"/>
        <end position="104"/>
    </location>
</feature>
<evidence type="ECO:0000313" key="2">
    <source>
        <dbReference type="EMBL" id="CAL1396542.1"/>
    </source>
</evidence>
<evidence type="ECO:0000256" key="1">
    <source>
        <dbReference type="SAM" id="MobiDB-lite"/>
    </source>
</evidence>
<protein>
    <submittedName>
        <fullName evidence="2">Uncharacterized protein</fullName>
    </submittedName>
</protein>
<feature type="compositionally biased region" description="Basic and acidic residues" evidence="1">
    <location>
        <begin position="21"/>
        <end position="30"/>
    </location>
</feature>